<reference evidence="8" key="1">
    <citation type="submission" date="2006-12" db="EMBL/GenBank/DDBJ databases">
        <title>Complete sequence of chromosome 2 of Paracoccus denitrificans PD1222.</title>
        <authorList>
            <person name="Copeland A."/>
            <person name="Lucas S."/>
            <person name="Lapidus A."/>
            <person name="Barry K."/>
            <person name="Detter J.C."/>
            <person name="Glavina del Rio T."/>
            <person name="Hammon N."/>
            <person name="Israni S."/>
            <person name="Dalin E."/>
            <person name="Tice H."/>
            <person name="Pitluck S."/>
            <person name="Munk A.C."/>
            <person name="Brettin T."/>
            <person name="Bruce D."/>
            <person name="Han C."/>
            <person name="Tapia R."/>
            <person name="Gilna P."/>
            <person name="Schmutz J."/>
            <person name="Larimer F."/>
            <person name="Land M."/>
            <person name="Hauser L."/>
            <person name="Kyrpides N."/>
            <person name="Lykidis A."/>
            <person name="Spiro S."/>
            <person name="Richardson D.J."/>
            <person name="Moir J.W.B."/>
            <person name="Ferguson S.J."/>
            <person name="van Spanning R.J.M."/>
            <person name="Richardson P."/>
        </authorList>
    </citation>
    <scope>NUCLEOTIDE SEQUENCE [LARGE SCALE GENOMIC DNA]</scope>
    <source>
        <strain evidence="8">Pd 1222</strain>
    </source>
</reference>
<keyword evidence="5" id="KW-0862">Zinc</keyword>
<dbReference type="eggNOG" id="COG0491">
    <property type="taxonomic scope" value="Bacteria"/>
</dbReference>
<name>A1B705_PARDP</name>
<dbReference type="PANTHER" id="PTHR42978:SF7">
    <property type="entry name" value="METALLO-HYDROLASE RV2300C-RELATED"/>
    <property type="match status" value="1"/>
</dbReference>
<evidence type="ECO:0000256" key="4">
    <source>
        <dbReference type="ARBA" id="ARBA00022801"/>
    </source>
</evidence>
<dbReference type="AlphaFoldDB" id="A1B705"/>
<dbReference type="SMART" id="SM00849">
    <property type="entry name" value="Lactamase_B"/>
    <property type="match status" value="1"/>
</dbReference>
<evidence type="ECO:0000256" key="3">
    <source>
        <dbReference type="ARBA" id="ARBA00022723"/>
    </source>
</evidence>
<evidence type="ECO:0000313" key="7">
    <source>
        <dbReference type="EMBL" id="ABL71299.1"/>
    </source>
</evidence>
<sequence>MEAKVISLPETAFLDSAAIPRDDDVYQVWAVCYGSGQNQRVHDNFIRRDMHDGPMPLDYFLWVVRNANRTILVDTGMRPEASVQRGRPIAFDPVEGLERIGIAADSISDIVITHLHWDHAGNIHRFANARLHLQETEIAFATGRCMCDALHRYPFDVEDVVTVVRKTYADRVTFHCGDGDFLPGTSLHIFPGHSPGVQGVRVNTVRGPILLASDAAHYFANVLHRKPFIVTVDTRDTLASYTKLMKVAGGMDRLVPGHDPKIRRYYPACIVNGVELIALHETPDPIDLAELGRFDDF</sequence>
<dbReference type="EMBL" id="CP000490">
    <property type="protein sequence ID" value="ABL71299.1"/>
    <property type="molecule type" value="Genomic_DNA"/>
</dbReference>
<feature type="domain" description="Metallo-beta-lactamase" evidence="6">
    <location>
        <begin position="58"/>
        <end position="258"/>
    </location>
</feature>
<dbReference type="CDD" id="cd07729">
    <property type="entry name" value="AHL_lactonase_MBL-fold"/>
    <property type="match status" value="1"/>
</dbReference>
<protein>
    <submittedName>
        <fullName evidence="7">Beta-lactamase domain protein</fullName>
    </submittedName>
</protein>
<comment type="similarity">
    <text evidence="2">Belongs to the metallo-beta-lactamase superfamily.</text>
</comment>
<evidence type="ECO:0000256" key="2">
    <source>
        <dbReference type="ARBA" id="ARBA00007749"/>
    </source>
</evidence>
<dbReference type="Proteomes" id="UP000000361">
    <property type="component" value="Chromosome 2"/>
</dbReference>
<dbReference type="KEGG" id="pde:Pden_3218"/>
<dbReference type="GO" id="GO:0016787">
    <property type="term" value="F:hydrolase activity"/>
    <property type="evidence" value="ECO:0007669"/>
    <property type="project" value="UniProtKB-KW"/>
</dbReference>
<dbReference type="InterPro" id="IPR001279">
    <property type="entry name" value="Metallo-B-lactamas"/>
</dbReference>
<keyword evidence="3" id="KW-0479">Metal-binding</keyword>
<dbReference type="STRING" id="318586.Pden_3218"/>
<dbReference type="HOGENOM" id="CLU_030571_3_3_5"/>
<comment type="cofactor">
    <cofactor evidence="1">
        <name>Zn(2+)</name>
        <dbReference type="ChEBI" id="CHEBI:29105"/>
    </cofactor>
</comment>
<dbReference type="InterPro" id="IPR036866">
    <property type="entry name" value="RibonucZ/Hydroxyglut_hydro"/>
</dbReference>
<keyword evidence="4" id="KW-0378">Hydrolase</keyword>
<dbReference type="PANTHER" id="PTHR42978">
    <property type="entry name" value="QUORUM-QUENCHING LACTONASE YTNP-RELATED-RELATED"/>
    <property type="match status" value="1"/>
</dbReference>
<dbReference type="EnsemblBacteria" id="ABL71299">
    <property type="protein sequence ID" value="ABL71299"/>
    <property type="gene ID" value="Pden_3218"/>
</dbReference>
<dbReference type="Pfam" id="PF00753">
    <property type="entry name" value="Lactamase_B"/>
    <property type="match status" value="1"/>
</dbReference>
<proteinExistence type="inferred from homology"/>
<organism evidence="7 8">
    <name type="scientific">Paracoccus denitrificans (strain Pd 1222)</name>
    <dbReference type="NCBI Taxonomy" id="318586"/>
    <lineage>
        <taxon>Bacteria</taxon>
        <taxon>Pseudomonadati</taxon>
        <taxon>Pseudomonadota</taxon>
        <taxon>Alphaproteobacteria</taxon>
        <taxon>Rhodobacterales</taxon>
        <taxon>Paracoccaceae</taxon>
        <taxon>Paracoccus</taxon>
    </lineage>
</organism>
<dbReference type="GO" id="GO:0046872">
    <property type="term" value="F:metal ion binding"/>
    <property type="evidence" value="ECO:0007669"/>
    <property type="project" value="UniProtKB-KW"/>
</dbReference>
<keyword evidence="8" id="KW-1185">Reference proteome</keyword>
<dbReference type="SUPFAM" id="SSF56281">
    <property type="entry name" value="Metallo-hydrolase/oxidoreductase"/>
    <property type="match status" value="1"/>
</dbReference>
<evidence type="ECO:0000256" key="5">
    <source>
        <dbReference type="ARBA" id="ARBA00022833"/>
    </source>
</evidence>
<evidence type="ECO:0000259" key="6">
    <source>
        <dbReference type="SMART" id="SM00849"/>
    </source>
</evidence>
<gene>
    <name evidence="7" type="ordered locus">Pden_3218</name>
</gene>
<accession>A1B705</accession>
<evidence type="ECO:0000256" key="1">
    <source>
        <dbReference type="ARBA" id="ARBA00001947"/>
    </source>
</evidence>
<evidence type="ECO:0000313" key="8">
    <source>
        <dbReference type="Proteomes" id="UP000000361"/>
    </source>
</evidence>
<dbReference type="Gene3D" id="3.60.15.10">
    <property type="entry name" value="Ribonuclease Z/Hydroxyacylglutathione hydrolase-like"/>
    <property type="match status" value="1"/>
</dbReference>
<dbReference type="InterPro" id="IPR051013">
    <property type="entry name" value="MBL_superfamily_lactonases"/>
</dbReference>